<evidence type="ECO:0000313" key="5">
    <source>
        <dbReference type="Proteomes" id="UP000253065"/>
    </source>
</evidence>
<proteinExistence type="predicted"/>
<organism evidence="3 4">
    <name type="scientific">Marinobacter nauticus</name>
    <name type="common">Marinobacter hydrocarbonoclasticus</name>
    <name type="synonym">Marinobacter aquaeolei</name>
    <dbReference type="NCBI Taxonomy" id="2743"/>
    <lineage>
        <taxon>Bacteria</taxon>
        <taxon>Pseudomonadati</taxon>
        <taxon>Pseudomonadota</taxon>
        <taxon>Gammaproteobacteria</taxon>
        <taxon>Pseudomonadales</taxon>
        <taxon>Marinobacteraceae</taxon>
        <taxon>Marinobacter</taxon>
    </lineage>
</organism>
<reference evidence="3 4" key="1">
    <citation type="submission" date="2018-07" db="EMBL/GenBank/DDBJ databases">
        <title>Freshwater and sediment microbial communities from various areas in North America, analyzing microbe dynamics in response to fracking.</title>
        <authorList>
            <person name="Lamendella R."/>
        </authorList>
    </citation>
    <scope>NUCLEOTIDE SEQUENCE [LARGE SCALE GENOMIC DNA]</scope>
    <source>
        <strain evidence="3 4">114E</strain>
        <strain evidence="2 5">114E_o</strain>
    </source>
</reference>
<accession>A0A368UYU2</accession>
<keyword evidence="5" id="KW-1185">Reference proteome</keyword>
<dbReference type="EMBL" id="QPJB01000006">
    <property type="protein sequence ID" value="RCW33969.1"/>
    <property type="molecule type" value="Genomic_DNA"/>
</dbReference>
<name>A0A368UYU2_MARNT</name>
<evidence type="ECO:0000256" key="1">
    <source>
        <dbReference type="SAM" id="MobiDB-lite"/>
    </source>
</evidence>
<dbReference type="Proteomes" id="UP000252795">
    <property type="component" value="Unassembled WGS sequence"/>
</dbReference>
<dbReference type="AlphaFoldDB" id="A0A368UYU2"/>
<evidence type="ECO:0000313" key="4">
    <source>
        <dbReference type="Proteomes" id="UP000252795"/>
    </source>
</evidence>
<evidence type="ECO:0000313" key="3">
    <source>
        <dbReference type="EMBL" id="RCW33969.1"/>
    </source>
</evidence>
<dbReference type="EMBL" id="QNSA01000006">
    <property type="protein sequence ID" value="RBP73150.1"/>
    <property type="molecule type" value="Genomic_DNA"/>
</dbReference>
<gene>
    <name evidence="3" type="ORF">DET51_1063</name>
    <name evidence="2" type="ORF">DET64_1063</name>
</gene>
<protein>
    <recommendedName>
        <fullName evidence="6">2-isopropylmalate synthase</fullName>
    </recommendedName>
</protein>
<dbReference type="Proteomes" id="UP000253065">
    <property type="component" value="Unassembled WGS sequence"/>
</dbReference>
<evidence type="ECO:0000313" key="2">
    <source>
        <dbReference type="EMBL" id="RBP73150.1"/>
    </source>
</evidence>
<evidence type="ECO:0008006" key="6">
    <source>
        <dbReference type="Google" id="ProtNLM"/>
    </source>
</evidence>
<sequence length="276" mass="29966">MEGFVIGNEAERQFYLAAAGIRMWYARESLPGAAPSPDFDFGVEDEPQFQPASEVPQIGRKSEPLSGDQGRQRIAQLQSLMGNKPESVQKADSAGQQASDPVKAPPATEPRSETPDMEPEASMPASEPVKVQQREPVHRVCLTAWKGSRFMLLCHIAEDASFALQENLARNILRSIGETGVSQCSVVRWPLFNNLKVTLNSESDLVSVIASAFAGDAPTETLITLGLGDETQARLIERGLGRVPEIAFSGTLASLASDPSQKRLLWQSIRVLVPGR</sequence>
<comment type="caution">
    <text evidence="3">The sequence shown here is derived from an EMBL/GenBank/DDBJ whole genome shotgun (WGS) entry which is preliminary data.</text>
</comment>
<feature type="region of interest" description="Disordered" evidence="1">
    <location>
        <begin position="30"/>
        <end position="133"/>
    </location>
</feature>